<dbReference type="SMART" id="SM00388">
    <property type="entry name" value="HisKA"/>
    <property type="match status" value="2"/>
</dbReference>
<feature type="region of interest" description="Disordered" evidence="7">
    <location>
        <begin position="1473"/>
        <end position="1504"/>
    </location>
</feature>
<keyword evidence="11" id="KW-1185">Reference proteome</keyword>
<dbReference type="SUPFAM" id="SSF55874">
    <property type="entry name" value="ATPase domain of HSP90 chaperone/DNA topoisomerase II/histidine kinase"/>
    <property type="match status" value="2"/>
</dbReference>
<accession>A0A9N8WGD9</accession>
<feature type="domain" description="Histidine kinase" evidence="8">
    <location>
        <begin position="1029"/>
        <end position="1258"/>
    </location>
</feature>
<comment type="catalytic activity">
    <reaction evidence="1">
        <text>ATP + protein L-histidine = ADP + protein N-phospho-L-histidine.</text>
        <dbReference type="EC" id="2.7.13.3"/>
    </reaction>
</comment>
<dbReference type="SMART" id="SM00387">
    <property type="entry name" value="HATPase_c"/>
    <property type="match status" value="2"/>
</dbReference>
<dbReference type="Gene3D" id="3.30.450.40">
    <property type="match status" value="1"/>
</dbReference>
<dbReference type="CDD" id="cd16922">
    <property type="entry name" value="HATPase_EvgS-ArcB-TorS-like"/>
    <property type="match status" value="1"/>
</dbReference>
<dbReference type="EC" id="2.7.13.3" evidence="2"/>
<dbReference type="PROSITE" id="PS50109">
    <property type="entry name" value="HIS_KIN"/>
    <property type="match status" value="2"/>
</dbReference>
<evidence type="ECO:0000256" key="2">
    <source>
        <dbReference type="ARBA" id="ARBA00012438"/>
    </source>
</evidence>
<evidence type="ECO:0000259" key="9">
    <source>
        <dbReference type="PROSITE" id="PS50110"/>
    </source>
</evidence>
<name>A0A9N8WGD9_9GLOM</name>
<dbReference type="Gene3D" id="1.10.287.130">
    <property type="match status" value="2"/>
</dbReference>
<feature type="compositionally biased region" description="Basic and acidic residues" evidence="7">
    <location>
        <begin position="1492"/>
        <end position="1504"/>
    </location>
</feature>
<dbReference type="Gene3D" id="3.30.450.20">
    <property type="entry name" value="PAS domain"/>
    <property type="match status" value="1"/>
</dbReference>
<keyword evidence="4" id="KW-0808">Transferase</keyword>
<proteinExistence type="predicted"/>
<dbReference type="InterPro" id="IPR001789">
    <property type="entry name" value="Sig_transdc_resp-reg_receiver"/>
</dbReference>
<feature type="domain" description="Response regulatory" evidence="9">
    <location>
        <begin position="681"/>
        <end position="797"/>
    </location>
</feature>
<dbReference type="SMART" id="SM00065">
    <property type="entry name" value="GAF"/>
    <property type="match status" value="1"/>
</dbReference>
<dbReference type="InterPro" id="IPR029016">
    <property type="entry name" value="GAF-like_dom_sf"/>
</dbReference>
<protein>
    <recommendedName>
        <fullName evidence="2">histidine kinase</fullName>
        <ecNumber evidence="2">2.7.13.3</ecNumber>
    </recommendedName>
</protein>
<reference evidence="10" key="1">
    <citation type="submission" date="2021-06" db="EMBL/GenBank/DDBJ databases">
        <authorList>
            <person name="Kallberg Y."/>
            <person name="Tangrot J."/>
            <person name="Rosling A."/>
        </authorList>
    </citation>
    <scope>NUCLEOTIDE SEQUENCE</scope>
    <source>
        <strain evidence="10">BR232B</strain>
    </source>
</reference>
<evidence type="ECO:0000313" key="11">
    <source>
        <dbReference type="Proteomes" id="UP000789739"/>
    </source>
</evidence>
<dbReference type="InterPro" id="IPR005467">
    <property type="entry name" value="His_kinase_dom"/>
</dbReference>
<keyword evidence="3 6" id="KW-0597">Phosphoprotein</keyword>
<organism evidence="10 11">
    <name type="scientific">Paraglomus brasilianum</name>
    <dbReference type="NCBI Taxonomy" id="144538"/>
    <lineage>
        <taxon>Eukaryota</taxon>
        <taxon>Fungi</taxon>
        <taxon>Fungi incertae sedis</taxon>
        <taxon>Mucoromycota</taxon>
        <taxon>Glomeromycotina</taxon>
        <taxon>Glomeromycetes</taxon>
        <taxon>Paraglomerales</taxon>
        <taxon>Paraglomeraceae</taxon>
        <taxon>Paraglomus</taxon>
    </lineage>
</organism>
<dbReference type="OrthoDB" id="60033at2759"/>
<dbReference type="InterPro" id="IPR003018">
    <property type="entry name" value="GAF"/>
</dbReference>
<dbReference type="InterPro" id="IPR036097">
    <property type="entry name" value="HisK_dim/P_sf"/>
</dbReference>
<dbReference type="PROSITE" id="PS50110">
    <property type="entry name" value="RESPONSE_REGULATORY"/>
    <property type="match status" value="2"/>
</dbReference>
<dbReference type="Proteomes" id="UP000789739">
    <property type="component" value="Unassembled WGS sequence"/>
</dbReference>
<gene>
    <name evidence="10" type="ORF">PBRASI_LOCUS1853</name>
</gene>
<dbReference type="Pfam" id="PF00512">
    <property type="entry name" value="HisKA"/>
    <property type="match status" value="2"/>
</dbReference>
<dbReference type="FunFam" id="3.30.565.10:FF:000010">
    <property type="entry name" value="Sensor histidine kinase RcsC"/>
    <property type="match status" value="1"/>
</dbReference>
<evidence type="ECO:0000256" key="4">
    <source>
        <dbReference type="ARBA" id="ARBA00022679"/>
    </source>
</evidence>
<keyword evidence="5" id="KW-0418">Kinase</keyword>
<dbReference type="Pfam" id="PF02518">
    <property type="entry name" value="HATPase_c"/>
    <property type="match status" value="2"/>
</dbReference>
<dbReference type="GO" id="GO:0000155">
    <property type="term" value="F:phosphorelay sensor kinase activity"/>
    <property type="evidence" value="ECO:0007669"/>
    <property type="project" value="InterPro"/>
</dbReference>
<dbReference type="PRINTS" id="PR00344">
    <property type="entry name" value="BCTRLSENSOR"/>
</dbReference>
<feature type="modified residue" description="4-aspartylphosphate" evidence="6">
    <location>
        <position position="1573"/>
    </location>
</feature>
<dbReference type="Gene3D" id="3.30.565.10">
    <property type="entry name" value="Histidine kinase-like ATPase, C-terminal domain"/>
    <property type="match status" value="2"/>
</dbReference>
<dbReference type="CDD" id="cd00082">
    <property type="entry name" value="HisKA"/>
    <property type="match status" value="1"/>
</dbReference>
<dbReference type="Pfam" id="PF01590">
    <property type="entry name" value="GAF"/>
    <property type="match status" value="1"/>
</dbReference>
<dbReference type="SUPFAM" id="SSF47384">
    <property type="entry name" value="Homodimeric domain of signal transducing histidine kinase"/>
    <property type="match status" value="2"/>
</dbReference>
<dbReference type="SUPFAM" id="SSF55781">
    <property type="entry name" value="GAF domain-like"/>
    <property type="match status" value="1"/>
</dbReference>
<dbReference type="CDD" id="cd17546">
    <property type="entry name" value="REC_hyHK_CKI1_RcsC-like"/>
    <property type="match status" value="1"/>
</dbReference>
<evidence type="ECO:0000259" key="8">
    <source>
        <dbReference type="PROSITE" id="PS50109"/>
    </source>
</evidence>
<dbReference type="InterPro" id="IPR003594">
    <property type="entry name" value="HATPase_dom"/>
</dbReference>
<dbReference type="InterPro" id="IPR036890">
    <property type="entry name" value="HATPase_C_sf"/>
</dbReference>
<dbReference type="InterPro" id="IPR004358">
    <property type="entry name" value="Sig_transdc_His_kin-like_C"/>
</dbReference>
<evidence type="ECO:0000256" key="5">
    <source>
        <dbReference type="ARBA" id="ARBA00022777"/>
    </source>
</evidence>
<evidence type="ECO:0000256" key="3">
    <source>
        <dbReference type="ARBA" id="ARBA00022553"/>
    </source>
</evidence>
<feature type="domain" description="Response regulatory" evidence="9">
    <location>
        <begin position="1513"/>
        <end position="1641"/>
    </location>
</feature>
<evidence type="ECO:0000256" key="7">
    <source>
        <dbReference type="SAM" id="MobiDB-lite"/>
    </source>
</evidence>
<evidence type="ECO:0000313" key="10">
    <source>
        <dbReference type="EMBL" id="CAG8486370.1"/>
    </source>
</evidence>
<dbReference type="InterPro" id="IPR011006">
    <property type="entry name" value="CheY-like_superfamily"/>
</dbReference>
<feature type="modified residue" description="4-aspartylphosphate" evidence="6">
    <location>
        <position position="731"/>
    </location>
</feature>
<dbReference type="SUPFAM" id="SSF52172">
    <property type="entry name" value="CheY-like"/>
    <property type="match status" value="2"/>
</dbReference>
<comment type="caution">
    <text evidence="10">The sequence shown here is derived from an EMBL/GenBank/DDBJ whole genome shotgun (WGS) entry which is preliminary data.</text>
</comment>
<evidence type="ECO:0000256" key="1">
    <source>
        <dbReference type="ARBA" id="ARBA00000085"/>
    </source>
</evidence>
<evidence type="ECO:0000256" key="6">
    <source>
        <dbReference type="PROSITE-ProRule" id="PRU00169"/>
    </source>
</evidence>
<dbReference type="SMART" id="SM00448">
    <property type="entry name" value="REC"/>
    <property type="match status" value="2"/>
</dbReference>
<dbReference type="PANTHER" id="PTHR43047">
    <property type="entry name" value="TWO-COMPONENT HISTIDINE PROTEIN KINASE"/>
    <property type="match status" value="1"/>
</dbReference>
<dbReference type="InterPro" id="IPR003661">
    <property type="entry name" value="HisK_dim/P_dom"/>
</dbReference>
<dbReference type="EMBL" id="CAJVPI010000131">
    <property type="protein sequence ID" value="CAG8486370.1"/>
    <property type="molecule type" value="Genomic_DNA"/>
</dbReference>
<sequence>MRNFITTPNAEQKASSDFNDGVTVAELIPSVDWASTPLGSVNSWPLWLKSVVDLCLHSVLPTQLYIGPERTVIHNQKWRDTFQATHPSCLGRSAFETLTEELLQAAFAGKAQFKNDYPLHVMRFGYMEEVYFTLSFSPIFTDTGSIGGVICILEETTRKVLLTRRLKTINDLTDGIQGARSIAHACRLITTVLQEDMGIPFVILYLIENQIVDSEYKPKSVRLEATTFDRDLVPVKSMDGTEEYMYFPGQSSRDLPNYLFDTPDLIDLTDSEEDIDSTTAHTVSEHWPIKLAISSNQNVITRLRDNSTAVLCPITSLVDGKSLLTAVMICGVNKHWVLDQEYKEFFQLVIDRVSSCLTRSRIREAERKQAHDLADLDRQKILFFQNISHELRSPLSLMLLPLGEAMELCPRDSQTMDRLKLVQNNNRRLLNLVNTLLQFAHAEAGRHYAWFCESDIARLTMELAANYESMTKFLGLDYKLGITSDEELVRQMNQKVFIDRDMYEKIFFNLCSNAFNNIRTGGVTVRLFAEKREERDGVVLEVSDTGVGIHKEHLSKIFQRFYRIESRQPRCREGIGIGLALVKELVARHDGDISVESQVNEGTTFRVWIPAGFDHLPRKQVRFENDQQDSSFAQCLYLGAELSESSHGSGENDPIQVDDNGLKRMRSSSSMDTDFDNTRKYVLLVDDNADMRNYLSTLIKKQFNCICAVNGHDALEIIKRSPRSPDLVLSDVMMPGMNGYELLTALRSDPTTQTIPVILISALSGEASVEGLEKGADDYIVKPFDAHELMARILVNIKLSDVRRQLIAEQRRQFETNELLFTISNKIRSGFEIQETLDTAVSEVKKILSCDCLLIVQNIVTKEGTNCKVMAASVHPPEELVGRVINCFADNETLVDCKIQPTEESAIDTLSTADDDTCLASDLQSNELSDTSGLSVKVCTDFESQILRRRVSYISLAICLKSSLWGWILAYRQPHCKWTAEEKTFFQQVSNQIGLAISHTILIEEKLKREAQMETAKEANKAKNQILANTSHELRTSVGAIVGALSAFEGIELTFEQRDMVEVMSRASDVVLSVVNDILDAARLEQQKLTLISRSFDLLDLVEKTVIMFGERAGAKDIEFIVSYDPETFPRYVNTDPERLQQVIMNLLSNAIKFTDSGEIVVKLSIKNDDDAVAAEADNNSYLYVEVSDTGVGIDPASIQHIWESFSQGDASMTRGRDGSGLGLSICRSLVDLNGSKCGVDSELGKGSKFWFTWKIDYLTMSPIPTTLFPKADSQDQSNRSGFKDFLLAKPMCVFVIDPIEIARTSYAALIRGCVNKVYTYTDCKSAIEAARELKKCNEPTCELVFFSLKNDNSAIIEDAAKELRNICGEQLSIVLMVFSSIDGCALAKSVIEKIGGNVVAICKPILQKRIIDCISNFDKFMTKLGETSNTEIENNSLSIYSRFYNHNRPTVTTKDTEGPAIIRGVRQSLSDSKTEGVSAGLVPKKRSASSKLRDQSNNEERATSKIAKTSKCILCVDDNPITQKLVKSLLDKLGYRYMGAADGKEAIELVRAQYETSVSSRSNVEISLILMDCAMPGMSGFETTRAIRSLGPELQDLPIIALTASALEETREQCLQAGMNDYLSKPLLLQNLNDKLITWLGEAGRWGCN</sequence>
<dbReference type="Gene3D" id="3.40.50.2300">
    <property type="match status" value="2"/>
</dbReference>
<feature type="domain" description="Histidine kinase" evidence="8">
    <location>
        <begin position="386"/>
        <end position="613"/>
    </location>
</feature>
<dbReference type="Pfam" id="PF00072">
    <property type="entry name" value="Response_reg"/>
    <property type="match status" value="2"/>
</dbReference>